<keyword evidence="5 6" id="KW-0472">Membrane</keyword>
<dbReference type="OrthoDB" id="4871813at2"/>
<sequence>MSTTTLPSASTPPLSGLRRLAALTLLLARPSRQGRAAVVLPLAAFAVTTALLLTVVGGTLMFANDPRAQVEDLGGMYLYMSLVALLLLAVPTLSLGASAARLSARRRDDRLATLRLLGASSRDVSLITVFEATTIAVAGSLVGTMLYGLLLPLLGQLRFFDERIGAGAVWAGWTTVVGVLIAVALMATMSAVLGLRRVRLTPLGVRTRADAPRRPLRWALIGIGVILLGAAGISQLRLIGGAVGMAVMIVFVFVVFGFGLAMLNLIGPPIVAARGRAMARRAKSPSHLIAGKQLAEHSGPAWRRVSALAMIAFIAVVGGVGMSLASALSDGDDVDRAGQLIAADLTTGVLLTLAIAFVMLACSVGVTQAAAILDDAQLIVGLDRLGMPVTMLERSRRIAVMVPMRMAALGGAAAGAVLTLPLMGIAVFVAPMSILVVVSTFIVGFALVGLAFWATRPVVTAVRARPDRVG</sequence>
<feature type="transmembrane region" description="Helical" evidence="6">
    <location>
        <begin position="216"/>
        <end position="236"/>
    </location>
</feature>
<proteinExistence type="predicted"/>
<evidence type="ECO:0000313" key="9">
    <source>
        <dbReference type="Proteomes" id="UP000282515"/>
    </source>
</evidence>
<gene>
    <name evidence="8" type="ORF">D9V41_12155</name>
</gene>
<evidence type="ECO:0000256" key="6">
    <source>
        <dbReference type="SAM" id="Phobius"/>
    </source>
</evidence>
<feature type="transmembrane region" description="Helical" evidence="6">
    <location>
        <begin position="406"/>
        <end position="428"/>
    </location>
</feature>
<keyword evidence="4 6" id="KW-1133">Transmembrane helix</keyword>
<feature type="transmembrane region" description="Helical" evidence="6">
    <location>
        <begin position="242"/>
        <end position="266"/>
    </location>
</feature>
<dbReference type="RefSeq" id="WP_121794845.1">
    <property type="nucleotide sequence ID" value="NZ_RDBF01000009.1"/>
</dbReference>
<feature type="domain" description="ABC3 transporter permease C-terminal" evidence="7">
    <location>
        <begin position="84"/>
        <end position="200"/>
    </location>
</feature>
<organism evidence="8 9">
    <name type="scientific">Aeromicrobium phragmitis</name>
    <dbReference type="NCBI Taxonomy" id="2478914"/>
    <lineage>
        <taxon>Bacteria</taxon>
        <taxon>Bacillati</taxon>
        <taxon>Actinomycetota</taxon>
        <taxon>Actinomycetes</taxon>
        <taxon>Propionibacteriales</taxon>
        <taxon>Nocardioidaceae</taxon>
        <taxon>Aeromicrobium</taxon>
    </lineage>
</organism>
<dbReference type="Proteomes" id="UP000282515">
    <property type="component" value="Unassembled WGS sequence"/>
</dbReference>
<keyword evidence="3 6" id="KW-0812">Transmembrane</keyword>
<keyword evidence="2" id="KW-1003">Cell membrane</keyword>
<protein>
    <submittedName>
        <fullName evidence="8">FtsX-like permease family protein</fullName>
    </submittedName>
</protein>
<evidence type="ECO:0000259" key="7">
    <source>
        <dbReference type="Pfam" id="PF02687"/>
    </source>
</evidence>
<reference evidence="8 9" key="1">
    <citation type="submission" date="2018-10" db="EMBL/GenBank/DDBJ databases">
        <title>Aeromicrobium sp. 9W16Y-2 whole genome shotgun sequence.</title>
        <authorList>
            <person name="Li F."/>
        </authorList>
    </citation>
    <scope>NUCLEOTIDE SEQUENCE [LARGE SCALE GENOMIC DNA]</scope>
    <source>
        <strain evidence="8 9">9W16Y-2</strain>
    </source>
</reference>
<evidence type="ECO:0000256" key="4">
    <source>
        <dbReference type="ARBA" id="ARBA00022989"/>
    </source>
</evidence>
<evidence type="ECO:0000313" key="8">
    <source>
        <dbReference type="EMBL" id="RLV55247.1"/>
    </source>
</evidence>
<feature type="transmembrane region" description="Helical" evidence="6">
    <location>
        <begin position="124"/>
        <end position="150"/>
    </location>
</feature>
<feature type="transmembrane region" description="Helical" evidence="6">
    <location>
        <begin position="348"/>
        <end position="373"/>
    </location>
</feature>
<dbReference type="Pfam" id="PF02687">
    <property type="entry name" value="FtsX"/>
    <property type="match status" value="1"/>
</dbReference>
<dbReference type="InterPro" id="IPR003838">
    <property type="entry name" value="ABC3_permease_C"/>
</dbReference>
<evidence type="ECO:0000256" key="5">
    <source>
        <dbReference type="ARBA" id="ARBA00023136"/>
    </source>
</evidence>
<evidence type="ECO:0000256" key="1">
    <source>
        <dbReference type="ARBA" id="ARBA00004651"/>
    </source>
</evidence>
<feature type="transmembrane region" description="Helical" evidence="6">
    <location>
        <begin position="170"/>
        <end position="195"/>
    </location>
</feature>
<evidence type="ECO:0000256" key="2">
    <source>
        <dbReference type="ARBA" id="ARBA00022475"/>
    </source>
</evidence>
<feature type="transmembrane region" description="Helical" evidence="6">
    <location>
        <begin position="76"/>
        <end position="103"/>
    </location>
</feature>
<comment type="subcellular location">
    <subcellularLocation>
        <location evidence="1">Cell membrane</location>
        <topology evidence="1">Multi-pass membrane protein</topology>
    </subcellularLocation>
</comment>
<keyword evidence="9" id="KW-1185">Reference proteome</keyword>
<dbReference type="EMBL" id="RDBF01000009">
    <property type="protein sequence ID" value="RLV55247.1"/>
    <property type="molecule type" value="Genomic_DNA"/>
</dbReference>
<feature type="transmembrane region" description="Helical" evidence="6">
    <location>
        <begin position="36"/>
        <end position="56"/>
    </location>
</feature>
<feature type="transmembrane region" description="Helical" evidence="6">
    <location>
        <begin position="307"/>
        <end position="328"/>
    </location>
</feature>
<name>A0A3L8PIT4_9ACTN</name>
<accession>A0A3L8PIT4</accession>
<feature type="transmembrane region" description="Helical" evidence="6">
    <location>
        <begin position="434"/>
        <end position="455"/>
    </location>
</feature>
<evidence type="ECO:0000256" key="3">
    <source>
        <dbReference type="ARBA" id="ARBA00022692"/>
    </source>
</evidence>
<dbReference type="AlphaFoldDB" id="A0A3L8PIT4"/>
<comment type="caution">
    <text evidence="8">The sequence shown here is derived from an EMBL/GenBank/DDBJ whole genome shotgun (WGS) entry which is preliminary data.</text>
</comment>
<dbReference type="GO" id="GO:0005886">
    <property type="term" value="C:plasma membrane"/>
    <property type="evidence" value="ECO:0007669"/>
    <property type="project" value="UniProtKB-SubCell"/>
</dbReference>